<comment type="function">
    <text evidence="6">Phosphorylates Ins(1,3,4,5,6)P5 at position 2 to form Ins(1,2,3,4,5,6)P6 (InsP6 or phytate).</text>
</comment>
<dbReference type="PROSITE" id="PS51257">
    <property type="entry name" value="PROKAR_LIPOPROTEIN"/>
    <property type="match status" value="1"/>
</dbReference>
<feature type="compositionally biased region" description="Low complexity" evidence="7">
    <location>
        <begin position="1"/>
        <end position="17"/>
    </location>
</feature>
<dbReference type="EnsemblPlants" id="TraesCS4B02G383800.1">
    <property type="protein sequence ID" value="TraesCS4B02G383800.1"/>
    <property type="gene ID" value="TraesCS4B02G383800"/>
</dbReference>
<evidence type="ECO:0000313" key="9">
    <source>
        <dbReference type="Proteomes" id="UP000019116"/>
    </source>
</evidence>
<reference evidence="8" key="1">
    <citation type="submission" date="2018-08" db="EMBL/GenBank/DDBJ databases">
        <authorList>
            <person name="Rossello M."/>
        </authorList>
    </citation>
    <scope>NUCLEOTIDE SEQUENCE [LARGE SCALE GENOMIC DNA]</scope>
    <source>
        <strain evidence="8">cv. Chinese Spring</strain>
    </source>
</reference>
<dbReference type="InterPro" id="IPR009286">
    <property type="entry name" value="Ins_P5_2-kin"/>
</dbReference>
<dbReference type="STRING" id="4565.A0A3B6J0F1"/>
<reference evidence="8" key="2">
    <citation type="submission" date="2018-10" db="UniProtKB">
        <authorList>
            <consortium name="EnsemblPlants"/>
        </authorList>
    </citation>
    <scope>IDENTIFICATION</scope>
</reference>
<dbReference type="Proteomes" id="UP000019116">
    <property type="component" value="Chromosome 4B"/>
</dbReference>
<protein>
    <recommendedName>
        <fullName evidence="1 6">Inositol-pentakisphosphate 2-kinase</fullName>
        <ecNumber evidence="1 6">2.7.1.158</ecNumber>
    </recommendedName>
</protein>
<comment type="domain">
    <text evidence="6">The EXKPK motif is conserved in inositol-pentakisphosphate 2-kinases of both family 1 and 2.</text>
</comment>
<dbReference type="InterPro" id="IPR043001">
    <property type="entry name" value="IP5_2-K_N_lobe"/>
</dbReference>
<dbReference type="Gramene" id="TraesCS4B03G0980500.1">
    <property type="protein sequence ID" value="TraesCS4B03G0980500.1.CDS"/>
    <property type="gene ID" value="TraesCS4B03G0980500"/>
</dbReference>
<evidence type="ECO:0000256" key="5">
    <source>
        <dbReference type="ARBA" id="ARBA00022840"/>
    </source>
</evidence>
<dbReference type="EC" id="2.7.1.158" evidence="1 6"/>
<dbReference type="Pfam" id="PF06090">
    <property type="entry name" value="Ins_P5_2-kin"/>
    <property type="match status" value="1"/>
</dbReference>
<dbReference type="GO" id="GO:0035299">
    <property type="term" value="F:inositol-1,3,4,5,6-pentakisphosphate 2-kinase activity"/>
    <property type="evidence" value="ECO:0007669"/>
    <property type="project" value="UniProtKB-EC"/>
</dbReference>
<evidence type="ECO:0000313" key="8">
    <source>
        <dbReference type="EnsemblPlants" id="TraesCS4B02G383800.1"/>
    </source>
</evidence>
<evidence type="ECO:0000256" key="7">
    <source>
        <dbReference type="SAM" id="MobiDB-lite"/>
    </source>
</evidence>
<dbReference type="Gene3D" id="3.30.200.110">
    <property type="entry name" value="Inositol-pentakisphosphate 2-kinase, N-lobe"/>
    <property type="match status" value="1"/>
</dbReference>
<keyword evidence="2 6" id="KW-0808">Transferase</keyword>
<accession>A0A3B6J0F1</accession>
<sequence length="237" mass="25463">MRPQPSSACPPAQAAPATSGSCPPWHPAPAAPRSFTSAACRSSYTASSFVVRVTTRLGLGAAPPLDLHATAGSRPSPIFRVDMEVALQACDAADWVYKGEGAANLILSYTGSSPSMLGKVMRAKKVLNDKAQPAPNYVNFSSYEQLMWGDIPELIESVKQGSVAQAYAAVFRELCNMLDPGKPVFNPKKGKPSVFMSWFKRPIIYDVRARPNLVESTSGSRDLQMPAMGLTLCSYAF</sequence>
<comment type="catalytic activity">
    <reaction evidence="6">
        <text>1D-myo-inositol 1,3,4,5,6-pentakisphosphate + ATP = 1D-myo-inositol hexakisphosphate + ADP + H(+)</text>
        <dbReference type="Rhea" id="RHEA:20313"/>
        <dbReference type="ChEBI" id="CHEBI:15378"/>
        <dbReference type="ChEBI" id="CHEBI:30616"/>
        <dbReference type="ChEBI" id="CHEBI:57733"/>
        <dbReference type="ChEBI" id="CHEBI:58130"/>
        <dbReference type="ChEBI" id="CHEBI:456216"/>
        <dbReference type="EC" id="2.7.1.158"/>
    </reaction>
</comment>
<dbReference type="Gramene" id="TraesKAR4B01G0447480.1">
    <property type="protein sequence ID" value="cds.TraesKAR4B01G0447480.1"/>
    <property type="gene ID" value="TraesKAR4B01G0447480"/>
</dbReference>
<keyword evidence="9" id="KW-1185">Reference proteome</keyword>
<dbReference type="PANTHER" id="PTHR14456:SF2">
    <property type="entry name" value="INOSITOL-PENTAKISPHOSPHATE 2-KINASE"/>
    <property type="match status" value="1"/>
</dbReference>
<keyword evidence="4 6" id="KW-0418">Kinase</keyword>
<evidence type="ECO:0000256" key="2">
    <source>
        <dbReference type="ARBA" id="ARBA00022679"/>
    </source>
</evidence>
<evidence type="ECO:0000256" key="6">
    <source>
        <dbReference type="RuleBase" id="RU364126"/>
    </source>
</evidence>
<dbReference type="PANTHER" id="PTHR14456">
    <property type="entry name" value="INOSITOL POLYPHOSPHATE KINASE 1"/>
    <property type="match status" value="1"/>
</dbReference>
<evidence type="ECO:0000256" key="1">
    <source>
        <dbReference type="ARBA" id="ARBA00012023"/>
    </source>
</evidence>
<keyword evidence="3 6" id="KW-0547">Nucleotide-binding</keyword>
<dbReference type="OrthoDB" id="272370at2759"/>
<proteinExistence type="predicted"/>
<dbReference type="Gramene" id="TraesCS4B02G383800.1">
    <property type="protein sequence ID" value="TraesCS4B02G383800.1"/>
    <property type="gene ID" value="TraesCS4B02G383800"/>
</dbReference>
<organism evidence="8">
    <name type="scientific">Triticum aestivum</name>
    <name type="common">Wheat</name>
    <dbReference type="NCBI Taxonomy" id="4565"/>
    <lineage>
        <taxon>Eukaryota</taxon>
        <taxon>Viridiplantae</taxon>
        <taxon>Streptophyta</taxon>
        <taxon>Embryophyta</taxon>
        <taxon>Tracheophyta</taxon>
        <taxon>Spermatophyta</taxon>
        <taxon>Magnoliopsida</taxon>
        <taxon>Liliopsida</taxon>
        <taxon>Poales</taxon>
        <taxon>Poaceae</taxon>
        <taxon>BOP clade</taxon>
        <taxon>Pooideae</taxon>
        <taxon>Triticodae</taxon>
        <taxon>Triticeae</taxon>
        <taxon>Triticinae</taxon>
        <taxon>Triticum</taxon>
    </lineage>
</organism>
<evidence type="ECO:0000256" key="3">
    <source>
        <dbReference type="ARBA" id="ARBA00022741"/>
    </source>
</evidence>
<keyword evidence="5 6" id="KW-0067">ATP-binding</keyword>
<evidence type="ECO:0000256" key="4">
    <source>
        <dbReference type="ARBA" id="ARBA00022777"/>
    </source>
</evidence>
<dbReference type="AlphaFoldDB" id="A0A3B6J0F1"/>
<dbReference type="GO" id="GO:0005524">
    <property type="term" value="F:ATP binding"/>
    <property type="evidence" value="ECO:0007669"/>
    <property type="project" value="UniProtKB-KW"/>
</dbReference>
<name>A0A3B6J0F1_WHEAT</name>
<dbReference type="SMR" id="A0A3B6J0F1"/>
<feature type="region of interest" description="Disordered" evidence="7">
    <location>
        <begin position="1"/>
        <end position="22"/>
    </location>
</feature>